<dbReference type="CDD" id="cd05560">
    <property type="entry name" value="Xcc1710_like"/>
    <property type="match status" value="1"/>
</dbReference>
<keyword evidence="2" id="KW-1185">Reference proteome</keyword>
<dbReference type="AlphaFoldDB" id="A0A829YBM2"/>
<dbReference type="PANTHER" id="PTHR21192">
    <property type="entry name" value="NUCLEAR PROTEIN E3-3"/>
    <property type="match status" value="1"/>
</dbReference>
<dbReference type="Gene3D" id="3.40.1230.10">
    <property type="entry name" value="MTH938-like"/>
    <property type="match status" value="1"/>
</dbReference>
<evidence type="ECO:0000313" key="2">
    <source>
        <dbReference type="Proteomes" id="UP000445000"/>
    </source>
</evidence>
<dbReference type="InterPro" id="IPR007523">
    <property type="entry name" value="NDUFAF3/AAMDC"/>
</dbReference>
<dbReference type="SUPFAM" id="SSF64076">
    <property type="entry name" value="MTH938-like"/>
    <property type="match status" value="1"/>
</dbReference>
<comment type="caution">
    <text evidence="1">The sequence shown here is derived from an EMBL/GenBank/DDBJ whole genome shotgun (WGS) entry which is preliminary data.</text>
</comment>
<name>A0A829YBM2_9GAMM</name>
<accession>A0A829YBM2</accession>
<gene>
    <name evidence="1" type="ORF">GCM10011487_27840</name>
</gene>
<dbReference type="RefSeq" id="WP_161812422.1">
    <property type="nucleotide sequence ID" value="NZ_BLJN01000002.1"/>
</dbReference>
<dbReference type="Proteomes" id="UP000445000">
    <property type="component" value="Unassembled WGS sequence"/>
</dbReference>
<proteinExistence type="predicted"/>
<organism evidence="1 2">
    <name type="scientific">Steroidobacter agaridevorans</name>
    <dbReference type="NCBI Taxonomy" id="2695856"/>
    <lineage>
        <taxon>Bacteria</taxon>
        <taxon>Pseudomonadati</taxon>
        <taxon>Pseudomonadota</taxon>
        <taxon>Gammaproteobacteria</taxon>
        <taxon>Steroidobacterales</taxon>
        <taxon>Steroidobacteraceae</taxon>
        <taxon>Steroidobacter</taxon>
    </lineage>
</organism>
<reference evidence="2" key="1">
    <citation type="submission" date="2020-01" db="EMBL/GenBank/DDBJ databases">
        <title>'Steroidobacter agaridevorans' sp. nov., agar-degrading bacteria isolated from rhizosphere soils.</title>
        <authorList>
            <person name="Ikenaga M."/>
            <person name="Kataoka M."/>
            <person name="Murouchi A."/>
            <person name="Katsuragi S."/>
            <person name="Sakai M."/>
        </authorList>
    </citation>
    <scope>NUCLEOTIDE SEQUENCE [LARGE SCALE GENOMIC DNA]</scope>
    <source>
        <strain evidence="2">YU21-B</strain>
    </source>
</reference>
<dbReference type="Pfam" id="PF04430">
    <property type="entry name" value="DUF498"/>
    <property type="match status" value="1"/>
</dbReference>
<dbReference type="EMBL" id="BLJN01000002">
    <property type="protein sequence ID" value="GFE80784.1"/>
    <property type="molecule type" value="Genomic_DNA"/>
</dbReference>
<dbReference type="PANTHER" id="PTHR21192:SF2">
    <property type="entry name" value="NADH DEHYDROGENASE [UBIQUINONE] 1 ALPHA SUBCOMPLEX ASSEMBLY FACTOR 3"/>
    <property type="match status" value="1"/>
</dbReference>
<protein>
    <submittedName>
        <fullName evidence="1">Membrane protein</fullName>
    </submittedName>
</protein>
<evidence type="ECO:0000313" key="1">
    <source>
        <dbReference type="EMBL" id="GFE80784.1"/>
    </source>
</evidence>
<sequence>MKLTDEKIAGINLIRSYGDSEVRIGETVIHGSCLVKADRIVSDWRPQSVAELTLDDLQPALAMQPELIVIGSGPKQEFPAPEVLGAVMSRGIGCEVMDTGAACRTYNILASEGRTVVAALLLKNS</sequence>
<dbReference type="InterPro" id="IPR036748">
    <property type="entry name" value="MTH938-like_sf"/>
</dbReference>